<dbReference type="AlphaFoldDB" id="A0A1C5G301"/>
<dbReference type="EMBL" id="LT607733">
    <property type="protein sequence ID" value="SCG14078.1"/>
    <property type="molecule type" value="Genomic_DNA"/>
</dbReference>
<protein>
    <submittedName>
        <fullName evidence="2">Uncharacterized protein</fullName>
    </submittedName>
</protein>
<proteinExistence type="predicted"/>
<reference evidence="2 3" key="1">
    <citation type="submission" date="2016-06" db="EMBL/GenBank/DDBJ databases">
        <authorList>
            <person name="Kjaerup R.B."/>
            <person name="Dalgaard T.S."/>
            <person name="Juul-Madsen H.R."/>
        </authorList>
    </citation>
    <scope>NUCLEOTIDE SEQUENCE [LARGE SCALE GENOMIC DNA]</scope>
    <source>
        <strain evidence="2 3">DSM 43913</strain>
    </source>
</reference>
<keyword evidence="1" id="KW-1133">Transmembrane helix</keyword>
<keyword evidence="1" id="KW-0472">Membrane</keyword>
<evidence type="ECO:0000313" key="2">
    <source>
        <dbReference type="EMBL" id="SCG14078.1"/>
    </source>
</evidence>
<sequence length="31" mass="3416">MFVFFSNRVGCLGSLLISAILTVVLLLVFSR</sequence>
<feature type="transmembrane region" description="Helical" evidence="1">
    <location>
        <begin position="12"/>
        <end position="29"/>
    </location>
</feature>
<dbReference type="Proteomes" id="UP000198251">
    <property type="component" value="Chromosome I"/>
</dbReference>
<accession>A0A1C5G301</accession>
<organism evidence="2 3">
    <name type="scientific">Micromonospora echinofusca</name>
    <dbReference type="NCBI Taxonomy" id="47858"/>
    <lineage>
        <taxon>Bacteria</taxon>
        <taxon>Bacillati</taxon>
        <taxon>Actinomycetota</taxon>
        <taxon>Actinomycetes</taxon>
        <taxon>Micromonosporales</taxon>
        <taxon>Micromonosporaceae</taxon>
        <taxon>Micromonospora</taxon>
    </lineage>
</organism>
<keyword evidence="1" id="KW-0812">Transmembrane</keyword>
<gene>
    <name evidence="2" type="ORF">GA0070610_0271</name>
</gene>
<name>A0A1C5G301_MICEH</name>
<evidence type="ECO:0000256" key="1">
    <source>
        <dbReference type="SAM" id="Phobius"/>
    </source>
</evidence>
<keyword evidence="3" id="KW-1185">Reference proteome</keyword>
<evidence type="ECO:0000313" key="3">
    <source>
        <dbReference type="Proteomes" id="UP000198251"/>
    </source>
</evidence>